<proteinExistence type="predicted"/>
<feature type="coiled-coil region" evidence="1">
    <location>
        <begin position="49"/>
        <end position="108"/>
    </location>
</feature>
<keyword evidence="3" id="KW-1133">Transmembrane helix</keyword>
<feature type="compositionally biased region" description="Polar residues" evidence="2">
    <location>
        <begin position="527"/>
        <end position="539"/>
    </location>
</feature>
<evidence type="ECO:0000313" key="6">
    <source>
        <dbReference type="EMBL" id="CAB4008372.1"/>
    </source>
</evidence>
<dbReference type="AlphaFoldDB" id="A0A6S7IRW1"/>
<dbReference type="InterPro" id="IPR045122">
    <property type="entry name" value="Csc1-like"/>
</dbReference>
<gene>
    <name evidence="6" type="ORF">PACLA_8A084604</name>
</gene>
<dbReference type="GO" id="GO:0005227">
    <property type="term" value="F:calcium-activated cation channel activity"/>
    <property type="evidence" value="ECO:0007669"/>
    <property type="project" value="InterPro"/>
</dbReference>
<feature type="transmembrane region" description="Helical" evidence="3">
    <location>
        <begin position="263"/>
        <end position="282"/>
    </location>
</feature>
<dbReference type="Proteomes" id="UP001152795">
    <property type="component" value="Unassembled WGS sequence"/>
</dbReference>
<feature type="domain" description="CSC1/OSCA1-like 7TM region" evidence="4">
    <location>
        <begin position="168"/>
        <end position="440"/>
    </location>
</feature>
<dbReference type="EMBL" id="CACRXK020006103">
    <property type="protein sequence ID" value="CAB4008372.1"/>
    <property type="molecule type" value="Genomic_DNA"/>
</dbReference>
<feature type="non-terminal residue" evidence="6">
    <location>
        <position position="1"/>
    </location>
</feature>
<dbReference type="Pfam" id="PF14703">
    <property type="entry name" value="PHM7_cyt"/>
    <property type="match status" value="1"/>
</dbReference>
<protein>
    <submittedName>
        <fullName evidence="6">CSC1 ERD4</fullName>
    </submittedName>
</protein>
<keyword evidence="1" id="KW-0175">Coiled coil</keyword>
<name>A0A6S7IRW1_PARCT</name>
<comment type="caution">
    <text evidence="6">The sequence shown here is derived from an EMBL/GenBank/DDBJ whole genome shotgun (WGS) entry which is preliminary data.</text>
</comment>
<dbReference type="Pfam" id="PF02714">
    <property type="entry name" value="RSN1_7TM"/>
    <property type="match status" value="1"/>
</dbReference>
<evidence type="ECO:0000256" key="1">
    <source>
        <dbReference type="SAM" id="Coils"/>
    </source>
</evidence>
<accession>A0A6S7IRW1</accession>
<keyword evidence="3" id="KW-0472">Membrane</keyword>
<dbReference type="GO" id="GO:0005886">
    <property type="term" value="C:plasma membrane"/>
    <property type="evidence" value="ECO:0007669"/>
    <property type="project" value="TreeGrafter"/>
</dbReference>
<organism evidence="6 7">
    <name type="scientific">Paramuricea clavata</name>
    <name type="common">Red gorgonian</name>
    <name type="synonym">Violescent sea-whip</name>
    <dbReference type="NCBI Taxonomy" id="317549"/>
    <lineage>
        <taxon>Eukaryota</taxon>
        <taxon>Metazoa</taxon>
        <taxon>Cnidaria</taxon>
        <taxon>Anthozoa</taxon>
        <taxon>Octocorallia</taxon>
        <taxon>Malacalcyonacea</taxon>
        <taxon>Plexauridae</taxon>
        <taxon>Paramuricea</taxon>
    </lineage>
</organism>
<feature type="transmembrane region" description="Helical" evidence="3">
    <location>
        <begin position="418"/>
        <end position="442"/>
    </location>
</feature>
<keyword evidence="7" id="KW-1185">Reference proteome</keyword>
<evidence type="ECO:0000259" key="5">
    <source>
        <dbReference type="Pfam" id="PF14703"/>
    </source>
</evidence>
<evidence type="ECO:0000256" key="2">
    <source>
        <dbReference type="SAM" id="MobiDB-lite"/>
    </source>
</evidence>
<keyword evidence="3" id="KW-0812">Transmembrane</keyword>
<evidence type="ECO:0000259" key="4">
    <source>
        <dbReference type="Pfam" id="PF02714"/>
    </source>
</evidence>
<feature type="region of interest" description="Disordered" evidence="2">
    <location>
        <begin position="525"/>
        <end position="556"/>
    </location>
</feature>
<dbReference type="InterPro" id="IPR027815">
    <property type="entry name" value="CSC1/OSCA1-like_cyt"/>
</dbReference>
<reference evidence="6" key="1">
    <citation type="submission" date="2020-04" db="EMBL/GenBank/DDBJ databases">
        <authorList>
            <person name="Alioto T."/>
            <person name="Alioto T."/>
            <person name="Gomez Garrido J."/>
        </authorList>
    </citation>
    <scope>NUCLEOTIDE SEQUENCE</scope>
    <source>
        <strain evidence="6">A484AB</strain>
    </source>
</reference>
<feature type="transmembrane region" description="Helical" evidence="3">
    <location>
        <begin position="448"/>
        <end position="470"/>
    </location>
</feature>
<sequence length="556" mass="63765">TVTKELLKTHAREIISLCNMKKEAKRRYYSAKVAFCYVVENTEDWQELLTEHDNLVRKYERAKAILEETGERPQHRVKPIIGSKTDSIQYFEEELKKLQDKLVEQDADATRRVVRAAIITFKTLRDASIAAQVLWQATPYHTMVKLAPEPRNIIWKNLEYPLWNRWLRWLIISILLFLLVVFWMIPVTFVQSLVTIESLEKKISFLNFVNDLNPAVLGIIEGVLATIAFVIFFAILPMILTFMSRQQGLVSFSDVESSVIEKLYIFTIVNKFLGSVLAGAFFDKVQGILDHPTSLPELLAMSLPAVGSFFINYVILEALTGHATNLLRIGPLVICNIKKRWLAKTEREQKMVWSPPPPSYGEMYSADLFVFIIGVCYCIQAPIVIPFVLLYFGFGYIVNFYFMVYVMRPQYNAGGKMWFPVFNRMVFAVIVFQILMIGIFALKNNVSVSTLSIPPLFVTIIFYIFINMYWTRIGSFMELTNFSTPDGDTSVDEIFLKTAHEKYIRNKIVPSLYAVSTDDVISEDSDVAQNDDNKNQPLNELTDEAESSVLDKRGIV</sequence>
<feature type="transmembrane region" description="Helical" evidence="3">
    <location>
        <begin position="389"/>
        <end position="406"/>
    </location>
</feature>
<evidence type="ECO:0000313" key="7">
    <source>
        <dbReference type="Proteomes" id="UP001152795"/>
    </source>
</evidence>
<feature type="transmembrane region" description="Helical" evidence="3">
    <location>
        <begin position="215"/>
        <end position="242"/>
    </location>
</feature>
<dbReference type="PANTHER" id="PTHR13018:SF5">
    <property type="entry name" value="RE44586P"/>
    <property type="match status" value="1"/>
</dbReference>
<dbReference type="OrthoDB" id="5973102at2759"/>
<dbReference type="InterPro" id="IPR003864">
    <property type="entry name" value="CSC1/OSCA1-like_7TM"/>
</dbReference>
<evidence type="ECO:0000256" key="3">
    <source>
        <dbReference type="SAM" id="Phobius"/>
    </source>
</evidence>
<feature type="domain" description="CSC1/OSCA1-like cytosolic" evidence="5">
    <location>
        <begin position="32"/>
        <end position="157"/>
    </location>
</feature>
<feature type="transmembrane region" description="Helical" evidence="3">
    <location>
        <begin position="166"/>
        <end position="185"/>
    </location>
</feature>
<dbReference type="PANTHER" id="PTHR13018">
    <property type="entry name" value="PROBABLE MEMBRANE PROTEIN DUF221-RELATED"/>
    <property type="match status" value="1"/>
</dbReference>
<feature type="transmembrane region" description="Helical" evidence="3">
    <location>
        <begin position="298"/>
        <end position="319"/>
    </location>
</feature>